<proteinExistence type="predicted"/>
<name>A0AAN9QLT9_CANGL</name>
<keyword evidence="2" id="KW-1185">Reference proteome</keyword>
<comment type="caution">
    <text evidence="1">The sequence shown here is derived from an EMBL/GenBank/DDBJ whole genome shotgun (WGS) entry which is preliminary data.</text>
</comment>
<evidence type="ECO:0000313" key="1">
    <source>
        <dbReference type="EMBL" id="KAK7339171.1"/>
    </source>
</evidence>
<dbReference type="AlphaFoldDB" id="A0AAN9QLT9"/>
<protein>
    <submittedName>
        <fullName evidence="1">Uncharacterized protein</fullName>
    </submittedName>
</protein>
<accession>A0AAN9QLT9</accession>
<reference evidence="1 2" key="1">
    <citation type="submission" date="2024-01" db="EMBL/GenBank/DDBJ databases">
        <title>The genomes of 5 underutilized Papilionoideae crops provide insights into root nodulation and disease resistanc.</title>
        <authorList>
            <person name="Jiang F."/>
        </authorList>
    </citation>
    <scope>NUCLEOTIDE SEQUENCE [LARGE SCALE GENOMIC DNA]</scope>
    <source>
        <strain evidence="1">LVBAO_FW01</strain>
        <tissue evidence="1">Leaves</tissue>
    </source>
</reference>
<gene>
    <name evidence="1" type="ORF">VNO77_19823</name>
</gene>
<evidence type="ECO:0000313" key="2">
    <source>
        <dbReference type="Proteomes" id="UP001367508"/>
    </source>
</evidence>
<organism evidence="1 2">
    <name type="scientific">Canavalia gladiata</name>
    <name type="common">Sword bean</name>
    <name type="synonym">Dolichos gladiatus</name>
    <dbReference type="NCBI Taxonomy" id="3824"/>
    <lineage>
        <taxon>Eukaryota</taxon>
        <taxon>Viridiplantae</taxon>
        <taxon>Streptophyta</taxon>
        <taxon>Embryophyta</taxon>
        <taxon>Tracheophyta</taxon>
        <taxon>Spermatophyta</taxon>
        <taxon>Magnoliopsida</taxon>
        <taxon>eudicotyledons</taxon>
        <taxon>Gunneridae</taxon>
        <taxon>Pentapetalae</taxon>
        <taxon>rosids</taxon>
        <taxon>fabids</taxon>
        <taxon>Fabales</taxon>
        <taxon>Fabaceae</taxon>
        <taxon>Papilionoideae</taxon>
        <taxon>50 kb inversion clade</taxon>
        <taxon>NPAAA clade</taxon>
        <taxon>indigoferoid/millettioid clade</taxon>
        <taxon>Phaseoleae</taxon>
        <taxon>Canavalia</taxon>
    </lineage>
</organism>
<dbReference type="EMBL" id="JAYMYQ010000004">
    <property type="protein sequence ID" value="KAK7339171.1"/>
    <property type="molecule type" value="Genomic_DNA"/>
</dbReference>
<dbReference type="Proteomes" id="UP001367508">
    <property type="component" value="Unassembled WGS sequence"/>
</dbReference>
<sequence length="118" mass="13083">MLSLISMGHAAPGVREHSMTHALMHVSKISASHGELLFYLTLDSITKIKPCLLAAQTTFLLPQGPFKAKLNPIFLQPQTCAWLPCVGDSTLPNTILDLPLIWRQSLHDPRKKPKGNNY</sequence>